<feature type="region of interest" description="Disordered" evidence="1">
    <location>
        <begin position="15"/>
        <end position="51"/>
    </location>
</feature>
<accession>A0AAW9IIK1</accession>
<comment type="caution">
    <text evidence="2">The sequence shown here is derived from an EMBL/GenBank/DDBJ whole genome shotgun (WGS) entry which is preliminary data.</text>
</comment>
<feature type="compositionally biased region" description="Polar residues" evidence="1">
    <location>
        <begin position="31"/>
        <end position="51"/>
    </location>
</feature>
<sequence length="191" mass="21209">MKGILDEISLDSSANENDVVAEEGEVANAGNDIQNNVDANGNPALQTPNDEQVNPLDERVARITALSSAVNNIQTNVASLIIGGEDEKFFFDRKVRPLLDELYFLSLAAQGISIAAQNQQSNAYAKKKQIKLPVDLTHEIVKEAYCVLSTLKKRSAIYRRVVEEDIERCGGLPSNYKSCFDDLDEYDEYYT</sequence>
<dbReference type="AlphaFoldDB" id="A0AAW9IIK1"/>
<dbReference type="EMBL" id="WNVC01000452">
    <property type="protein sequence ID" value="MDZ5000572.1"/>
    <property type="molecule type" value="Genomic_DNA"/>
</dbReference>
<evidence type="ECO:0000313" key="3">
    <source>
        <dbReference type="Proteomes" id="UP001291306"/>
    </source>
</evidence>
<protein>
    <submittedName>
        <fullName evidence="2">Uncharacterized protein</fullName>
    </submittedName>
</protein>
<proteinExistence type="predicted"/>
<name>A0AAW9IIK1_CLOPF</name>
<organism evidence="2 3">
    <name type="scientific">Clostridium perfringens</name>
    <dbReference type="NCBI Taxonomy" id="1502"/>
    <lineage>
        <taxon>Bacteria</taxon>
        <taxon>Bacillati</taxon>
        <taxon>Bacillota</taxon>
        <taxon>Clostridia</taxon>
        <taxon>Eubacteriales</taxon>
        <taxon>Clostridiaceae</taxon>
        <taxon>Clostridium</taxon>
    </lineage>
</organism>
<reference evidence="2" key="1">
    <citation type="submission" date="2019-11" db="EMBL/GenBank/DDBJ databases">
        <title>Characterization of Clostridium perfringens isolates from swine manure treated agricultural soils.</title>
        <authorList>
            <person name="Wushke S.T."/>
        </authorList>
    </citation>
    <scope>NUCLEOTIDE SEQUENCE</scope>
    <source>
        <strain evidence="2">X26</strain>
    </source>
</reference>
<evidence type="ECO:0000313" key="2">
    <source>
        <dbReference type="EMBL" id="MDZ5000572.1"/>
    </source>
</evidence>
<dbReference type="Proteomes" id="UP001291306">
    <property type="component" value="Unassembled WGS sequence"/>
</dbReference>
<evidence type="ECO:0000256" key="1">
    <source>
        <dbReference type="SAM" id="MobiDB-lite"/>
    </source>
</evidence>
<feature type="non-terminal residue" evidence="2">
    <location>
        <position position="191"/>
    </location>
</feature>
<gene>
    <name evidence="2" type="ORF">GNF79_16180</name>
</gene>